<evidence type="ECO:0000256" key="4">
    <source>
        <dbReference type="ARBA" id="ARBA00022692"/>
    </source>
</evidence>
<comment type="subcellular location">
    <subcellularLocation>
        <location evidence="1">Membrane</location>
        <topology evidence="1">Single-pass membrane protein</topology>
    </subcellularLocation>
</comment>
<evidence type="ECO:0000313" key="10">
    <source>
        <dbReference type="EMBL" id="SCZ10274.1"/>
    </source>
</evidence>
<dbReference type="EMBL" id="FMUT01000013">
    <property type="protein sequence ID" value="SCZ10274.1"/>
    <property type="molecule type" value="Genomic_DNA"/>
</dbReference>
<gene>
    <name evidence="10" type="ORF">SAMN02927935_04190</name>
</gene>
<proteinExistence type="inferred from homology"/>
<dbReference type="InterPro" id="IPR006144">
    <property type="entry name" value="Secretion_HlyD_CS"/>
</dbReference>
<dbReference type="PRINTS" id="PR01490">
    <property type="entry name" value="RTXTOXIND"/>
</dbReference>
<evidence type="ECO:0000256" key="8">
    <source>
        <dbReference type="SAM" id="Phobius"/>
    </source>
</evidence>
<evidence type="ECO:0000259" key="9">
    <source>
        <dbReference type="Pfam" id="PF25917"/>
    </source>
</evidence>
<dbReference type="InterPro" id="IPR050739">
    <property type="entry name" value="MFP"/>
</dbReference>
<feature type="coiled-coil region" evidence="7">
    <location>
        <begin position="231"/>
        <end position="258"/>
    </location>
</feature>
<comment type="similarity">
    <text evidence="2">Belongs to the membrane fusion protein (MFP) (TC 8.A.1) family.</text>
</comment>
<dbReference type="PANTHER" id="PTHR30386">
    <property type="entry name" value="MEMBRANE FUSION SUBUNIT OF EMRAB-TOLC MULTIDRUG EFFLUX PUMP"/>
    <property type="match status" value="1"/>
</dbReference>
<comment type="caution">
    <text evidence="10">The sequence shown here is derived from an EMBL/GenBank/DDBJ whole genome shotgun (WGS) entry which is preliminary data.</text>
</comment>
<keyword evidence="5 8" id="KW-1133">Transmembrane helix</keyword>
<evidence type="ECO:0000256" key="3">
    <source>
        <dbReference type="ARBA" id="ARBA00022448"/>
    </source>
</evidence>
<feature type="domain" description="Multidrug resistance protein MdtA-like barrel-sandwich hybrid" evidence="9">
    <location>
        <begin position="68"/>
        <end position="289"/>
    </location>
</feature>
<dbReference type="Proteomes" id="UP000183031">
    <property type="component" value="Unassembled WGS sequence"/>
</dbReference>
<name>A0A1G5LCD0_9GAMM</name>
<dbReference type="Pfam" id="PF25917">
    <property type="entry name" value="BSH_RND"/>
    <property type="match status" value="1"/>
</dbReference>
<evidence type="ECO:0000256" key="5">
    <source>
        <dbReference type="ARBA" id="ARBA00022989"/>
    </source>
</evidence>
<evidence type="ECO:0000256" key="1">
    <source>
        <dbReference type="ARBA" id="ARBA00004167"/>
    </source>
</evidence>
<accession>A0A1G5LCD0</accession>
<evidence type="ECO:0000313" key="11">
    <source>
        <dbReference type="Proteomes" id="UP000183031"/>
    </source>
</evidence>
<dbReference type="Gene3D" id="2.40.30.170">
    <property type="match status" value="1"/>
</dbReference>
<organism evidence="10 11">
    <name type="scientific">Serratia nematodiphila</name>
    <dbReference type="NCBI Taxonomy" id="458197"/>
    <lineage>
        <taxon>Bacteria</taxon>
        <taxon>Pseudomonadati</taxon>
        <taxon>Pseudomonadota</taxon>
        <taxon>Gammaproteobacteria</taxon>
        <taxon>Enterobacterales</taxon>
        <taxon>Yersiniaceae</taxon>
        <taxon>Serratia</taxon>
    </lineage>
</organism>
<sequence>MRDLFRQEATDHQRAKWAGKALLINGLPAWCFGLLSFLFILVFLSFLIFSHYTRRINVYGEITTFPRSVNVFAPQQGFISERFVEVGDAVKKGQRLYQIDVSRVTDNGKVSANTRLALENQLKHVDSIILKLQDNKRMTLENLRAQKKQYELAHMQSKQLLDNAREGVAFAQDNMRSYKEYQQRGLITKDQLSGQTYSFYQQQSLFQNLHSQHIQESLQITNLESDIVTRAADFDNQISQYEFQRNDLQRQLAEADASGALIVNAPSDGRIESLSVTPGQMVNSGDSLVQIIPRNGAIYQLVLWLPNTSVPYVSAGDGINIRYDAFPYEKFGQFPGRIESIAYVPASIQEMSTYSSSPVHQPSVQTASFYKVTVSLDETHISYQGKALQLTNGMRAQSTLFLEKRPLYQWMFSPFYDMKNSLMGPIND</sequence>
<protein>
    <submittedName>
        <fullName evidence="10">Membrane fusion protein</fullName>
    </submittedName>
</protein>
<reference evidence="10 11" key="1">
    <citation type="submission" date="2016-10" db="EMBL/GenBank/DDBJ databases">
        <authorList>
            <person name="Varghese N."/>
            <person name="Submissions S."/>
        </authorList>
    </citation>
    <scope>NUCLEOTIDE SEQUENCE [LARGE SCALE GENOMIC DNA]</scope>
    <source>
        <strain evidence="10 11">CGMCC 1.6853</strain>
    </source>
</reference>
<evidence type="ECO:0000256" key="2">
    <source>
        <dbReference type="ARBA" id="ARBA00009477"/>
    </source>
</evidence>
<keyword evidence="6 8" id="KW-0472">Membrane</keyword>
<dbReference type="Gene3D" id="2.40.50.100">
    <property type="match status" value="1"/>
</dbReference>
<dbReference type="PANTHER" id="PTHR30386:SF28">
    <property type="entry name" value="EXPORTED PROTEIN"/>
    <property type="match status" value="1"/>
</dbReference>
<keyword evidence="11" id="KW-1185">Reference proteome</keyword>
<dbReference type="InterPro" id="IPR058625">
    <property type="entry name" value="MdtA-like_BSH"/>
</dbReference>
<dbReference type="RefSeq" id="WP_033633129.1">
    <property type="nucleotide sequence ID" value="NZ_CBCSIN010000015.1"/>
</dbReference>
<keyword evidence="3" id="KW-0813">Transport</keyword>
<keyword evidence="7" id="KW-0175">Coiled coil</keyword>
<dbReference type="PROSITE" id="PS00543">
    <property type="entry name" value="HLYD_FAMILY"/>
    <property type="match status" value="1"/>
</dbReference>
<evidence type="ECO:0000256" key="6">
    <source>
        <dbReference type="ARBA" id="ARBA00023136"/>
    </source>
</evidence>
<keyword evidence="4 8" id="KW-0812">Transmembrane</keyword>
<feature type="coiled-coil region" evidence="7">
    <location>
        <begin position="133"/>
        <end position="160"/>
    </location>
</feature>
<feature type="transmembrane region" description="Helical" evidence="8">
    <location>
        <begin position="21"/>
        <end position="49"/>
    </location>
</feature>
<evidence type="ECO:0000256" key="7">
    <source>
        <dbReference type="SAM" id="Coils"/>
    </source>
</evidence>